<comment type="caution">
    <text evidence="12">The sequence shown here is derived from an EMBL/GenBank/DDBJ whole genome shotgun (WGS) entry which is preliminary data.</text>
</comment>
<keyword evidence="11" id="KW-0520">NAD</keyword>
<keyword evidence="5" id="KW-0276">Fatty acid metabolism</keyword>
<feature type="binding site" evidence="11">
    <location>
        <begin position="22"/>
        <end position="23"/>
    </location>
    <ligand>
        <name>NAD(+)</name>
        <dbReference type="ChEBI" id="CHEBI:57540"/>
    </ligand>
</feature>
<protein>
    <recommendedName>
        <fullName evidence="3">enoyl-[acyl-carrier-protein] reductase (NADH)</fullName>
        <ecNumber evidence="3">1.3.1.9</ecNumber>
    </recommendedName>
</protein>
<name>A0A9W5B7L5_9HYPH</name>
<comment type="pathway">
    <text evidence="1">Lipid metabolism; fatty acid biosynthesis.</text>
</comment>
<evidence type="ECO:0000256" key="1">
    <source>
        <dbReference type="ARBA" id="ARBA00005194"/>
    </source>
</evidence>
<keyword evidence="13" id="KW-1185">Reference proteome</keyword>
<dbReference type="Gene3D" id="3.40.50.720">
    <property type="entry name" value="NAD(P)-binding Rossmann-like Domain"/>
    <property type="match status" value="1"/>
</dbReference>
<evidence type="ECO:0000256" key="2">
    <source>
        <dbReference type="ARBA" id="ARBA00009233"/>
    </source>
</evidence>
<dbReference type="EC" id="1.3.1.9" evidence="3"/>
<reference evidence="12 13" key="1">
    <citation type="submission" date="2016-01" db="EMBL/GenBank/DDBJ databases">
        <authorList>
            <person name="Regsiter A."/>
            <person name="william w."/>
        </authorList>
    </citation>
    <scope>NUCLEOTIDE SEQUENCE [LARGE SCALE GENOMIC DNA]</scope>
    <source>
        <strain evidence="12 13">CFBP 5494</strain>
    </source>
</reference>
<sequence length="238" mass="25211">MAALVDLFGKRGLVVGIANDSSIAAGCAAAFRGRRRSGGHLSQRQGCDVRIAGQLEAVFDTIANEWGGLDFLLHSIAFAPREDLQTSIVNCSAEGFAQVMDISCHSFIRMARLAAPLMKEGGSLITVSFFGAERVVDNYNLMGPVKAALEASVRYLAADLAAQDIRAHALSTGPIATRAASGIERFDELIDTVRERTPSRRLVSIAEVGRIAAFLASEAATPLSGSVVYADNGFHITA</sequence>
<feature type="binding site" evidence="11">
    <location>
        <position position="16"/>
    </location>
    <ligand>
        <name>NAD(+)</name>
        <dbReference type="ChEBI" id="CHEBI:57540"/>
    </ligand>
</feature>
<evidence type="ECO:0000256" key="4">
    <source>
        <dbReference type="ARBA" id="ARBA00022516"/>
    </source>
</evidence>
<keyword evidence="7" id="KW-0443">Lipid metabolism</keyword>
<keyword evidence="8" id="KW-0275">Fatty acid biosynthesis</keyword>
<evidence type="ECO:0000256" key="11">
    <source>
        <dbReference type="PIRSR" id="PIRSR000094-3"/>
    </source>
</evidence>
<feature type="binding site" evidence="11">
    <location>
        <position position="76"/>
    </location>
    <ligand>
        <name>NAD(+)</name>
        <dbReference type="ChEBI" id="CHEBI:57540"/>
    </ligand>
</feature>
<dbReference type="AlphaFoldDB" id="A0A9W5B7L5"/>
<evidence type="ECO:0000313" key="12">
    <source>
        <dbReference type="EMBL" id="CUX03323.1"/>
    </source>
</evidence>
<evidence type="ECO:0000256" key="10">
    <source>
        <dbReference type="PIRSR" id="PIRSR000094-2"/>
    </source>
</evidence>
<dbReference type="EMBL" id="FBVY01000047">
    <property type="protein sequence ID" value="CUX03323.1"/>
    <property type="molecule type" value="Genomic_DNA"/>
</dbReference>
<dbReference type="PRINTS" id="PR00081">
    <property type="entry name" value="GDHRDH"/>
</dbReference>
<evidence type="ECO:0000313" key="13">
    <source>
        <dbReference type="Proteomes" id="UP000191933"/>
    </source>
</evidence>
<evidence type="ECO:0000256" key="9">
    <source>
        <dbReference type="ARBA" id="ARBA00048572"/>
    </source>
</evidence>
<keyword evidence="4" id="KW-0444">Lipid biosynthesis</keyword>
<proteinExistence type="inferred from homology"/>
<dbReference type="PANTHER" id="PTHR43159:SF2">
    <property type="entry name" value="ENOYL-[ACYL-CARRIER-PROTEIN] REDUCTASE [NADH], CHLOROPLASTIC"/>
    <property type="match status" value="1"/>
</dbReference>
<dbReference type="SUPFAM" id="SSF51735">
    <property type="entry name" value="NAD(P)-binding Rossmann-fold domains"/>
    <property type="match status" value="1"/>
</dbReference>
<comment type="similarity">
    <text evidence="2">Belongs to the short-chain dehydrogenases/reductases (SDR) family. FabI subfamily.</text>
</comment>
<keyword evidence="6 12" id="KW-0560">Oxidoreductase</keyword>
<organism evidence="12 13">
    <name type="scientific">Agrobacterium genomosp. 2 str. CFBP 5494</name>
    <dbReference type="NCBI Taxonomy" id="1183436"/>
    <lineage>
        <taxon>Bacteria</taxon>
        <taxon>Pseudomonadati</taxon>
        <taxon>Pseudomonadota</taxon>
        <taxon>Alphaproteobacteria</taxon>
        <taxon>Hyphomicrobiales</taxon>
        <taxon>Rhizobiaceae</taxon>
        <taxon>Rhizobium/Agrobacterium group</taxon>
        <taxon>Agrobacterium</taxon>
        <taxon>Agrobacterium tumefaciens complex</taxon>
    </lineage>
</organism>
<feature type="binding site" evidence="10">
    <location>
        <position position="79"/>
    </location>
    <ligand>
        <name>substrate</name>
    </ligand>
</feature>
<dbReference type="PIRSF" id="PIRSF000094">
    <property type="entry name" value="Enoyl-ACP_rdct"/>
    <property type="match status" value="1"/>
</dbReference>
<comment type="catalytic activity">
    <reaction evidence="9">
        <text>a 2,3-saturated acyl-[ACP] + NAD(+) = a (2E)-enoyl-[ACP] + NADH + H(+)</text>
        <dbReference type="Rhea" id="RHEA:10240"/>
        <dbReference type="Rhea" id="RHEA-COMP:9925"/>
        <dbReference type="Rhea" id="RHEA-COMP:9926"/>
        <dbReference type="ChEBI" id="CHEBI:15378"/>
        <dbReference type="ChEBI" id="CHEBI:57540"/>
        <dbReference type="ChEBI" id="CHEBI:57945"/>
        <dbReference type="ChEBI" id="CHEBI:78784"/>
        <dbReference type="ChEBI" id="CHEBI:78785"/>
        <dbReference type="EC" id="1.3.1.9"/>
    </reaction>
</comment>
<evidence type="ECO:0000256" key="5">
    <source>
        <dbReference type="ARBA" id="ARBA00022832"/>
    </source>
</evidence>
<feature type="binding site" evidence="11">
    <location>
        <begin position="48"/>
        <end position="49"/>
    </location>
    <ligand>
        <name>NAD(+)</name>
        <dbReference type="ChEBI" id="CHEBI:57540"/>
    </ligand>
</feature>
<accession>A0A9W5B7L5</accession>
<dbReference type="GO" id="GO:0004318">
    <property type="term" value="F:enoyl-[acyl-carrier-protein] reductase (NADH) activity"/>
    <property type="evidence" value="ECO:0007669"/>
    <property type="project" value="UniProtKB-EC"/>
</dbReference>
<dbReference type="Proteomes" id="UP000191933">
    <property type="component" value="Unassembled WGS sequence"/>
</dbReference>
<dbReference type="Pfam" id="PF13561">
    <property type="entry name" value="adh_short_C2"/>
    <property type="match status" value="1"/>
</dbReference>
<dbReference type="InterPro" id="IPR014358">
    <property type="entry name" value="Enoyl-ACP_Rdtase_NADH"/>
</dbReference>
<evidence type="ECO:0000256" key="8">
    <source>
        <dbReference type="ARBA" id="ARBA00023160"/>
    </source>
</evidence>
<feature type="binding site" evidence="11">
    <location>
        <position position="146"/>
    </location>
    <ligand>
        <name>NAD(+)</name>
        <dbReference type="ChEBI" id="CHEBI:57540"/>
    </ligand>
</feature>
<dbReference type="InterPro" id="IPR036291">
    <property type="entry name" value="NAD(P)-bd_dom_sf"/>
</dbReference>
<feature type="binding site" evidence="11">
    <location>
        <begin position="175"/>
        <end position="179"/>
    </location>
    <ligand>
        <name>NAD(+)</name>
        <dbReference type="ChEBI" id="CHEBI:57540"/>
    </ligand>
</feature>
<dbReference type="Gene3D" id="1.10.8.400">
    <property type="entry name" value="Enoyl acyl carrier protein reductase"/>
    <property type="match status" value="1"/>
</dbReference>
<evidence type="ECO:0000256" key="3">
    <source>
        <dbReference type="ARBA" id="ARBA00012996"/>
    </source>
</evidence>
<gene>
    <name evidence="12" type="primary">fabI</name>
    <name evidence="12" type="ORF">AGR2A_pb10106</name>
</gene>
<dbReference type="InterPro" id="IPR002347">
    <property type="entry name" value="SDR_fam"/>
</dbReference>
<evidence type="ECO:0000256" key="6">
    <source>
        <dbReference type="ARBA" id="ARBA00023002"/>
    </source>
</evidence>
<evidence type="ECO:0000256" key="7">
    <source>
        <dbReference type="ARBA" id="ARBA00023098"/>
    </source>
</evidence>
<dbReference type="GO" id="GO:0006633">
    <property type="term" value="P:fatty acid biosynthetic process"/>
    <property type="evidence" value="ECO:0007669"/>
    <property type="project" value="UniProtKB-KW"/>
</dbReference>
<dbReference type="PANTHER" id="PTHR43159">
    <property type="entry name" value="ENOYL-[ACYL-CARRIER-PROTEIN] REDUCTASE"/>
    <property type="match status" value="1"/>
</dbReference>